<evidence type="ECO:0000313" key="3">
    <source>
        <dbReference type="Proteomes" id="UP000249619"/>
    </source>
</evidence>
<sequence length="140" mass="14866">MAAGRSHSEIQNPSPADQSSYKPSVVPRTPSTSSRPGFTPTSADDESLNDASLSVSSIMQSANDAGINNSAPPQTSSPRLTHDHLEAHNAAYCSDAAFCAQISKAIELQEAGVGLDINLPLHCFMPARSEFAQWIKQQAK</sequence>
<dbReference type="EMBL" id="QGDH01000041">
    <property type="protein sequence ID" value="RAR13027.1"/>
    <property type="molecule type" value="Genomic_DNA"/>
</dbReference>
<feature type="compositionally biased region" description="Low complexity" evidence="1">
    <location>
        <begin position="23"/>
        <end position="42"/>
    </location>
</feature>
<feature type="region of interest" description="Disordered" evidence="1">
    <location>
        <begin position="1"/>
        <end position="81"/>
    </location>
</feature>
<dbReference type="Proteomes" id="UP000249619">
    <property type="component" value="Unassembled WGS sequence"/>
</dbReference>
<name>A0A364N717_STELY</name>
<comment type="caution">
    <text evidence="2">The sequence shown here is derived from an EMBL/GenBank/DDBJ whole genome shotgun (WGS) entry which is preliminary data.</text>
</comment>
<protein>
    <submittedName>
        <fullName evidence="2">Uncharacterized protein</fullName>
    </submittedName>
</protein>
<feature type="compositionally biased region" description="Polar residues" evidence="1">
    <location>
        <begin position="9"/>
        <end position="22"/>
    </location>
</feature>
<reference evidence="3" key="1">
    <citation type="submission" date="2018-05" db="EMBL/GenBank/DDBJ databases">
        <title>Draft genome sequence of Stemphylium lycopersici strain CIDEFI 213.</title>
        <authorList>
            <person name="Medina R."/>
            <person name="Franco M.E.E."/>
            <person name="Lucentini C.G."/>
            <person name="Saparrat M.C.N."/>
            <person name="Balatti P.A."/>
        </authorList>
    </citation>
    <scope>NUCLEOTIDE SEQUENCE [LARGE SCALE GENOMIC DNA]</scope>
    <source>
        <strain evidence="3">CIDEFI 213</strain>
    </source>
</reference>
<accession>A0A364N717</accession>
<proteinExistence type="predicted"/>
<dbReference type="AlphaFoldDB" id="A0A364N717"/>
<gene>
    <name evidence="2" type="ORF">DDE83_003552</name>
</gene>
<keyword evidence="3" id="KW-1185">Reference proteome</keyword>
<evidence type="ECO:0000313" key="2">
    <source>
        <dbReference type="EMBL" id="RAR13027.1"/>
    </source>
</evidence>
<feature type="compositionally biased region" description="Polar residues" evidence="1">
    <location>
        <begin position="49"/>
        <end position="79"/>
    </location>
</feature>
<evidence type="ECO:0000256" key="1">
    <source>
        <dbReference type="SAM" id="MobiDB-lite"/>
    </source>
</evidence>
<organism evidence="2 3">
    <name type="scientific">Stemphylium lycopersici</name>
    <name type="common">Tomato gray leaf spot disease fungus</name>
    <name type="synonym">Thyrospora lycopersici</name>
    <dbReference type="NCBI Taxonomy" id="183478"/>
    <lineage>
        <taxon>Eukaryota</taxon>
        <taxon>Fungi</taxon>
        <taxon>Dikarya</taxon>
        <taxon>Ascomycota</taxon>
        <taxon>Pezizomycotina</taxon>
        <taxon>Dothideomycetes</taxon>
        <taxon>Pleosporomycetidae</taxon>
        <taxon>Pleosporales</taxon>
        <taxon>Pleosporineae</taxon>
        <taxon>Pleosporaceae</taxon>
        <taxon>Stemphylium</taxon>
    </lineage>
</organism>